<proteinExistence type="predicted"/>
<organism evidence="1">
    <name type="scientific">viral metagenome</name>
    <dbReference type="NCBI Taxonomy" id="1070528"/>
    <lineage>
        <taxon>unclassified sequences</taxon>
        <taxon>metagenomes</taxon>
        <taxon>organismal metagenomes</taxon>
    </lineage>
</organism>
<name>A0A6C0K3Q8_9ZZZZ</name>
<dbReference type="AlphaFoldDB" id="A0A6C0K3Q8"/>
<accession>A0A6C0K3Q8</accession>
<evidence type="ECO:0008006" key="2">
    <source>
        <dbReference type="Google" id="ProtNLM"/>
    </source>
</evidence>
<sequence length="237" mass="27545">MKPLYVFGDSHSRCFQGHARKVFTFAAASAKGLNNQHSASHTHQKILDAIQQLPQEEEEEASLLFFFGKVDMDFTLHYKYNQDAVVDYPSYIHNIVHSYIRFLTTVAKAHPSRRILVCEIPMPHIVDDDDLVKIINIESHIDYINSHLGEKEKVSTEGTCTKVFPCKTRIYYYFLFNEELQKQCLVSGFRFLEINKNFEWNCIIPPQYLPEHKLDHHLKDCIGELYMKELLDSASDG</sequence>
<protein>
    <recommendedName>
        <fullName evidence="2">SGNH domain-containing protein</fullName>
    </recommendedName>
</protein>
<reference evidence="1" key="1">
    <citation type="journal article" date="2020" name="Nature">
        <title>Giant virus diversity and host interactions through global metagenomics.</title>
        <authorList>
            <person name="Schulz F."/>
            <person name="Roux S."/>
            <person name="Paez-Espino D."/>
            <person name="Jungbluth S."/>
            <person name="Walsh D.A."/>
            <person name="Denef V.J."/>
            <person name="McMahon K.D."/>
            <person name="Konstantinidis K.T."/>
            <person name="Eloe-Fadrosh E.A."/>
            <person name="Kyrpides N.C."/>
            <person name="Woyke T."/>
        </authorList>
    </citation>
    <scope>NUCLEOTIDE SEQUENCE</scope>
    <source>
        <strain evidence="1">GVMAG-S-1101169-75</strain>
    </source>
</reference>
<evidence type="ECO:0000313" key="1">
    <source>
        <dbReference type="EMBL" id="QHU11781.1"/>
    </source>
</evidence>
<dbReference type="EMBL" id="MN740789">
    <property type="protein sequence ID" value="QHU11781.1"/>
    <property type="molecule type" value="Genomic_DNA"/>
</dbReference>